<dbReference type="EMBL" id="JALJOU010000019">
    <property type="protein sequence ID" value="KAK9838295.1"/>
    <property type="molecule type" value="Genomic_DNA"/>
</dbReference>
<dbReference type="PROSITE" id="PS00180">
    <property type="entry name" value="GLNA_1"/>
    <property type="match status" value="1"/>
</dbReference>
<protein>
    <recommendedName>
        <fullName evidence="17">Glutamine synthetase</fullName>
        <ecNumber evidence="17">6.3.1.2</ecNumber>
    </recommendedName>
</protein>
<dbReference type="Pfam" id="PF00120">
    <property type="entry name" value="Gln-synt_C"/>
    <property type="match status" value="1"/>
</dbReference>
<dbReference type="GO" id="GO:0005737">
    <property type="term" value="C:cytoplasm"/>
    <property type="evidence" value="ECO:0007669"/>
    <property type="project" value="UniProtKB-SubCell"/>
</dbReference>
<dbReference type="InterPro" id="IPR027303">
    <property type="entry name" value="Gln_synth_gly_rich_site"/>
</dbReference>
<dbReference type="SUPFAM" id="SSF54368">
    <property type="entry name" value="Glutamine synthetase, N-terminal domain"/>
    <property type="match status" value="1"/>
</dbReference>
<evidence type="ECO:0000256" key="17">
    <source>
        <dbReference type="RuleBase" id="RU004356"/>
    </source>
</evidence>
<comment type="similarity">
    <text evidence="3">Belongs to the GPN-loop GTPase family.</text>
</comment>
<evidence type="ECO:0000256" key="18">
    <source>
        <dbReference type="SAM" id="MobiDB-lite"/>
    </source>
</evidence>
<dbReference type="EC" id="6.3.1.2" evidence="17"/>
<evidence type="ECO:0000256" key="6">
    <source>
        <dbReference type="ARBA" id="ARBA00022490"/>
    </source>
</evidence>
<keyword evidence="22" id="KW-1185">Reference proteome</keyword>
<keyword evidence="13" id="KW-0539">Nucleus</keyword>
<organism evidence="21 22">
    <name type="scientific">Elliptochloris bilobata</name>
    <dbReference type="NCBI Taxonomy" id="381761"/>
    <lineage>
        <taxon>Eukaryota</taxon>
        <taxon>Viridiplantae</taxon>
        <taxon>Chlorophyta</taxon>
        <taxon>core chlorophytes</taxon>
        <taxon>Trebouxiophyceae</taxon>
        <taxon>Trebouxiophyceae incertae sedis</taxon>
        <taxon>Elliptochloris clade</taxon>
        <taxon>Elliptochloris</taxon>
    </lineage>
</organism>
<dbReference type="AlphaFoldDB" id="A0AAW1RXC8"/>
<accession>A0AAW1RXC8</accession>
<dbReference type="PANTHER" id="PTHR20852">
    <property type="entry name" value="GLUTAMINE SYNTHETASE"/>
    <property type="match status" value="1"/>
</dbReference>
<keyword evidence="9" id="KW-0378">Hydrolase</keyword>
<comment type="subunit">
    <text evidence="5">Homooctamer.</text>
</comment>
<dbReference type="Gene3D" id="3.30.590.10">
    <property type="entry name" value="Glutamine synthetase/guanido kinase, catalytic domain"/>
    <property type="match status" value="1"/>
</dbReference>
<keyword evidence="11" id="KW-0175">Coiled coil</keyword>
<comment type="function">
    <text evidence="14">Small GTPase required for proper nuclear import of RNA polymerase II (RNAPII). May act at an RNAP assembly step prior to nuclear import.</text>
</comment>
<dbReference type="Pfam" id="PF03951">
    <property type="entry name" value="Gln-synt_N"/>
    <property type="match status" value="1"/>
</dbReference>
<evidence type="ECO:0000256" key="11">
    <source>
        <dbReference type="ARBA" id="ARBA00023054"/>
    </source>
</evidence>
<evidence type="ECO:0000256" key="10">
    <source>
        <dbReference type="ARBA" id="ARBA00022840"/>
    </source>
</evidence>
<dbReference type="Proteomes" id="UP001445335">
    <property type="component" value="Unassembled WGS sequence"/>
</dbReference>
<dbReference type="InterPro" id="IPR008147">
    <property type="entry name" value="Gln_synt_N"/>
</dbReference>
<dbReference type="InterPro" id="IPR036651">
    <property type="entry name" value="Gln_synt_N_sf"/>
</dbReference>
<evidence type="ECO:0000256" key="15">
    <source>
        <dbReference type="PROSITE-ProRule" id="PRU01330"/>
    </source>
</evidence>
<reference evidence="21 22" key="1">
    <citation type="journal article" date="2024" name="Nat. Commun.">
        <title>Phylogenomics reveals the evolutionary origins of lichenization in chlorophyte algae.</title>
        <authorList>
            <person name="Puginier C."/>
            <person name="Libourel C."/>
            <person name="Otte J."/>
            <person name="Skaloud P."/>
            <person name="Haon M."/>
            <person name="Grisel S."/>
            <person name="Petersen M."/>
            <person name="Berrin J.G."/>
            <person name="Delaux P.M."/>
            <person name="Dal Grande F."/>
            <person name="Keller J."/>
        </authorList>
    </citation>
    <scope>NUCLEOTIDE SEQUENCE [LARGE SCALE GENOMIC DNA]</scope>
    <source>
        <strain evidence="21 22">SAG 245.80</strain>
    </source>
</reference>
<dbReference type="InterPro" id="IPR027302">
    <property type="entry name" value="Gln_synth_N_conserv_site"/>
</dbReference>
<keyword evidence="6" id="KW-0963">Cytoplasm</keyword>
<keyword evidence="7 17" id="KW-0436">Ligase</keyword>
<dbReference type="PROSITE" id="PS51986">
    <property type="entry name" value="GS_BETA_GRASP"/>
    <property type="match status" value="1"/>
</dbReference>
<evidence type="ECO:0000256" key="13">
    <source>
        <dbReference type="ARBA" id="ARBA00023242"/>
    </source>
</evidence>
<dbReference type="GO" id="GO:0004356">
    <property type="term" value="F:glutamine synthetase activity"/>
    <property type="evidence" value="ECO:0007669"/>
    <property type="project" value="UniProtKB-EC"/>
</dbReference>
<proteinExistence type="inferred from homology"/>
<evidence type="ECO:0000256" key="14">
    <source>
        <dbReference type="ARBA" id="ARBA00055682"/>
    </source>
</evidence>
<dbReference type="PROSITE" id="PS51987">
    <property type="entry name" value="GS_CATALYTIC"/>
    <property type="match status" value="1"/>
</dbReference>
<dbReference type="InterPro" id="IPR008146">
    <property type="entry name" value="Gln_synth_cat_dom"/>
</dbReference>
<dbReference type="InterPro" id="IPR014746">
    <property type="entry name" value="Gln_synth/guanido_kin_cat_dom"/>
</dbReference>
<evidence type="ECO:0000259" key="19">
    <source>
        <dbReference type="PROSITE" id="PS51986"/>
    </source>
</evidence>
<keyword evidence="10 17" id="KW-0067">ATP-binding</keyword>
<dbReference type="GO" id="GO:0006542">
    <property type="term" value="P:glutamine biosynthetic process"/>
    <property type="evidence" value="ECO:0007669"/>
    <property type="project" value="InterPro"/>
</dbReference>
<dbReference type="CDD" id="cd17870">
    <property type="entry name" value="GPN1"/>
    <property type="match status" value="1"/>
</dbReference>
<dbReference type="InterPro" id="IPR030230">
    <property type="entry name" value="Gpn1/Npa3/XAB1"/>
</dbReference>
<evidence type="ECO:0000256" key="2">
    <source>
        <dbReference type="ARBA" id="ARBA00004496"/>
    </source>
</evidence>
<dbReference type="FunFam" id="3.30.590.10:FF:000004">
    <property type="entry name" value="Glutamine synthetase"/>
    <property type="match status" value="1"/>
</dbReference>
<evidence type="ECO:0000259" key="20">
    <source>
        <dbReference type="PROSITE" id="PS51987"/>
    </source>
</evidence>
<dbReference type="FunFam" id="3.40.50.300:FF:000888">
    <property type="entry name" value="GPN-loop GTPase 1"/>
    <property type="match status" value="1"/>
</dbReference>
<dbReference type="InterPro" id="IPR003593">
    <property type="entry name" value="AAA+_ATPase"/>
</dbReference>
<dbReference type="GO" id="GO:0005524">
    <property type="term" value="F:ATP binding"/>
    <property type="evidence" value="ECO:0007669"/>
    <property type="project" value="UniProtKB-KW"/>
</dbReference>
<evidence type="ECO:0000313" key="22">
    <source>
        <dbReference type="Proteomes" id="UP001445335"/>
    </source>
</evidence>
<evidence type="ECO:0000313" key="21">
    <source>
        <dbReference type="EMBL" id="KAK9838295.1"/>
    </source>
</evidence>
<dbReference type="SUPFAM" id="SSF52540">
    <property type="entry name" value="P-loop containing nucleoside triphosphate hydrolases"/>
    <property type="match status" value="1"/>
</dbReference>
<feature type="domain" description="GS beta-grasp" evidence="19">
    <location>
        <begin position="350"/>
        <end position="430"/>
    </location>
</feature>
<dbReference type="GO" id="GO:0005634">
    <property type="term" value="C:nucleus"/>
    <property type="evidence" value="ECO:0007669"/>
    <property type="project" value="UniProtKB-SubCell"/>
</dbReference>
<evidence type="ECO:0000256" key="1">
    <source>
        <dbReference type="ARBA" id="ARBA00004123"/>
    </source>
</evidence>
<dbReference type="Gene3D" id="3.40.50.300">
    <property type="entry name" value="P-loop containing nucleotide triphosphate hydrolases"/>
    <property type="match status" value="1"/>
</dbReference>
<feature type="domain" description="GS catalytic" evidence="20">
    <location>
        <begin position="447"/>
        <end position="695"/>
    </location>
</feature>
<evidence type="ECO:0000256" key="8">
    <source>
        <dbReference type="ARBA" id="ARBA00022741"/>
    </source>
</evidence>
<dbReference type="Pfam" id="PF03029">
    <property type="entry name" value="ATP_bind_1"/>
    <property type="match status" value="1"/>
</dbReference>
<comment type="catalytic activity">
    <reaction evidence="17">
        <text>L-glutamate + NH4(+) + ATP = L-glutamine + ADP + phosphate + H(+)</text>
        <dbReference type="Rhea" id="RHEA:16169"/>
        <dbReference type="ChEBI" id="CHEBI:15378"/>
        <dbReference type="ChEBI" id="CHEBI:28938"/>
        <dbReference type="ChEBI" id="CHEBI:29985"/>
        <dbReference type="ChEBI" id="CHEBI:30616"/>
        <dbReference type="ChEBI" id="CHEBI:43474"/>
        <dbReference type="ChEBI" id="CHEBI:58359"/>
        <dbReference type="ChEBI" id="CHEBI:456216"/>
        <dbReference type="EC" id="6.3.1.2"/>
    </reaction>
</comment>
<evidence type="ECO:0000256" key="3">
    <source>
        <dbReference type="ARBA" id="ARBA00005290"/>
    </source>
</evidence>
<comment type="subcellular location">
    <subcellularLocation>
        <location evidence="2">Cytoplasm</location>
    </subcellularLocation>
    <subcellularLocation>
        <location evidence="1">Nucleus</location>
    </subcellularLocation>
</comment>
<feature type="region of interest" description="Disordered" evidence="18">
    <location>
        <begin position="1"/>
        <end position="22"/>
    </location>
</feature>
<evidence type="ECO:0000256" key="4">
    <source>
        <dbReference type="ARBA" id="ARBA00009897"/>
    </source>
</evidence>
<comment type="caution">
    <text evidence="21">The sequence shown here is derived from an EMBL/GenBank/DDBJ whole genome shotgun (WGS) entry which is preliminary data.</text>
</comment>
<dbReference type="GO" id="GO:0003924">
    <property type="term" value="F:GTPase activity"/>
    <property type="evidence" value="ECO:0007669"/>
    <property type="project" value="InterPro"/>
</dbReference>
<keyword evidence="8 17" id="KW-0547">Nucleotide-binding</keyword>
<evidence type="ECO:0000256" key="9">
    <source>
        <dbReference type="ARBA" id="ARBA00022801"/>
    </source>
</evidence>
<name>A0AAW1RXC8_9CHLO</name>
<dbReference type="Gene3D" id="3.10.20.70">
    <property type="entry name" value="Glutamine synthetase, N-terminal domain"/>
    <property type="match status" value="1"/>
</dbReference>
<evidence type="ECO:0000256" key="12">
    <source>
        <dbReference type="ARBA" id="ARBA00023134"/>
    </source>
</evidence>
<evidence type="ECO:0000256" key="7">
    <source>
        <dbReference type="ARBA" id="ARBA00022598"/>
    </source>
</evidence>
<keyword evidence="12" id="KW-0342">GTP-binding</keyword>
<dbReference type="PROSITE" id="PS00181">
    <property type="entry name" value="GLNA_ATP"/>
    <property type="match status" value="1"/>
</dbReference>
<evidence type="ECO:0000256" key="16">
    <source>
        <dbReference type="RuleBase" id="RU000384"/>
    </source>
</evidence>
<dbReference type="SMART" id="SM00382">
    <property type="entry name" value="AAA"/>
    <property type="match status" value="1"/>
</dbReference>
<gene>
    <name evidence="21" type="ORF">WJX81_002976</name>
</gene>
<dbReference type="InterPro" id="IPR027417">
    <property type="entry name" value="P-loop_NTPase"/>
</dbReference>
<dbReference type="FunFam" id="3.10.20.70:FF:000004">
    <property type="entry name" value="Glutamine synthetase"/>
    <property type="match status" value="1"/>
</dbReference>
<evidence type="ECO:0000256" key="5">
    <source>
        <dbReference type="ARBA" id="ARBA00011823"/>
    </source>
</evidence>
<dbReference type="InterPro" id="IPR004130">
    <property type="entry name" value="Gpn"/>
</dbReference>
<dbReference type="GO" id="GO:0005525">
    <property type="term" value="F:GTP binding"/>
    <property type="evidence" value="ECO:0007669"/>
    <property type="project" value="UniProtKB-KW"/>
</dbReference>
<dbReference type="InterPro" id="IPR050292">
    <property type="entry name" value="Glutamine_Synthetase"/>
</dbReference>
<sequence length="695" mass="76382">MAEAEASTSAPATASSDAEPASHAAQKKPVVVLVIGMAGSGKTTLMQRISLHLQGQSTANYLINLDPAVLDTPYEPNIDIRDTVNYKNVMKQYNLGPNGGILTALNLFATRFDQVVALCEKPREPTPRFIVADTPGQIEIFTWSASGAIITEALASAFPTMVAFVVDTPRCAHPQTFMSNMLQAVSILYKTRLPLLLVFNKVDVMAHDFAVAWMKDYEVFRAAIAAESTYAAELSRSLCLVLEEFYEGLATVGVSAATGEGMDAFFAAIDSCAKDYEQNYLPELQRRQQERDEVEVEVSNIRGKNLRGTEQSQSSWQQPGLVYGTMGRIEPLLEPCILPRFLDLDQDGKIMAEYVWVGGTGSDLRCKTRVLTKEVKSVKDLPIWNYDGSSTGQAPGDDSEVFLKPCAMFRDPFRPGPNLLVMCDAYEPPRDLPDGKHVDMKPIPTNTRYACALAMEKAAKEEPWFGIEQEYTLLNSTTKWPLGWPTSGYPGPQGPYYCSAGAGAAIARDIVEAHLKCCMYAGIQISGINAEVMPSQWEFQVGPCVGIDSGDQMWMARYILQRVAELYNVEATFDPKPIPGDWNGAGGHCNYSTNGTRAANTGWDTIQKMIAKLEKRHAVHIAGYGEGNERRLTGKHETSSMDTFSWGVANRGASVRVGRSVPVEKCGYFEDRRPSSNLDPYVVTKLLVETTLLSD</sequence>
<dbReference type="SUPFAM" id="SSF55931">
    <property type="entry name" value="Glutamine synthetase/guanido kinase"/>
    <property type="match status" value="1"/>
</dbReference>
<dbReference type="PANTHER" id="PTHR20852:SF93">
    <property type="entry name" value="GLUTAMINE SYNTHETASE CYTOSOLIC ISOZYME 1-1"/>
    <property type="match status" value="1"/>
</dbReference>
<dbReference type="SMART" id="SM01230">
    <property type="entry name" value="Gln-synt_C"/>
    <property type="match status" value="1"/>
</dbReference>
<comment type="similarity">
    <text evidence="4 15 16">Belongs to the glutamine synthetase family.</text>
</comment>